<organism evidence="14 15">
    <name type="scientific">Candidatus Legionella polyplacis</name>
    <dbReference type="NCBI Taxonomy" id="2005262"/>
    <lineage>
        <taxon>Bacteria</taxon>
        <taxon>Pseudomonadati</taxon>
        <taxon>Pseudomonadota</taxon>
        <taxon>Gammaproteobacteria</taxon>
        <taxon>Legionellales</taxon>
        <taxon>Legionellaceae</taxon>
        <taxon>Legionella</taxon>
    </lineage>
</organism>
<evidence type="ECO:0000256" key="10">
    <source>
        <dbReference type="ARBA" id="ARBA00023268"/>
    </source>
</evidence>
<dbReference type="EMBL" id="CP135136">
    <property type="protein sequence ID" value="WWR11872.1"/>
    <property type="molecule type" value="Genomic_DNA"/>
</dbReference>
<dbReference type="EC" id="1.5.1.5" evidence="11"/>
<accession>A0ABZ2H034</accession>
<keyword evidence="3 11" id="KW-0028">Amino-acid biosynthesis</keyword>
<reference evidence="14" key="1">
    <citation type="submission" date="2023-09" db="EMBL/GenBank/DDBJ databases">
        <title>Genomes of two closely related lineages of the louse Polyplax serrata with different host specificities.</title>
        <authorList>
            <person name="Martinu J."/>
            <person name="Tarabai H."/>
            <person name="Stefka J."/>
            <person name="Hypsa V."/>
        </authorList>
    </citation>
    <scope>NUCLEOTIDE SEQUENCE [LARGE SCALE GENOMIC DNA]</scope>
    <source>
        <strain evidence="14">HR10_N</strain>
    </source>
</reference>
<comment type="catalytic activity">
    <reaction evidence="11">
        <text>(6R)-5,10-methylene-5,6,7,8-tetrahydrofolate + NADP(+) = (6R)-5,10-methenyltetrahydrofolate + NADPH</text>
        <dbReference type="Rhea" id="RHEA:22812"/>
        <dbReference type="ChEBI" id="CHEBI:15636"/>
        <dbReference type="ChEBI" id="CHEBI:57455"/>
        <dbReference type="ChEBI" id="CHEBI:57783"/>
        <dbReference type="ChEBI" id="CHEBI:58349"/>
        <dbReference type="EC" id="1.5.1.5"/>
    </reaction>
</comment>
<sequence length="284" mass="31778">MKTLFLDGKKVLNNYLSNIEWNIKKMRYGKINFPGLAIVMVGNCESSKIYVQNKCKIFSKIGIDFYIFNNPSDIAEKELIELIKDLNNNKNFCGILIQFPLPKEININNVIESINPFKDVDGFHPYNIGKLIQNNPLFRPCVGFGIISLLNYYKISIRKQYVVVVGSSITVGRPIVLEFLNSGATVTVCNRLTLNLKDYVKKADIVVLATGVINVISVDWLCSNQIIIDVGIHRLRDGKLRGDIDFNAVNGKVSWITPVPGGVGPMTILSLLQNILLSLKILGF</sequence>
<dbReference type="PROSITE" id="PS00767">
    <property type="entry name" value="THF_DHG_CYH_2"/>
    <property type="match status" value="1"/>
</dbReference>
<keyword evidence="4 11" id="KW-0658">Purine biosynthesis</keyword>
<dbReference type="HAMAP" id="MF_01576">
    <property type="entry name" value="THF_DHG_CYH"/>
    <property type="match status" value="1"/>
</dbReference>
<keyword evidence="9 11" id="KW-0486">Methionine biosynthesis</keyword>
<dbReference type="EC" id="3.5.4.9" evidence="11"/>
<evidence type="ECO:0000313" key="14">
    <source>
        <dbReference type="EMBL" id="WWR11872.1"/>
    </source>
</evidence>
<dbReference type="InterPro" id="IPR020631">
    <property type="entry name" value="THF_DH/CycHdrlase_NAD-bd_dom"/>
</dbReference>
<dbReference type="Pfam" id="PF02882">
    <property type="entry name" value="THF_DHG_CYH_C"/>
    <property type="match status" value="1"/>
</dbReference>
<dbReference type="PANTHER" id="PTHR48099">
    <property type="entry name" value="C-1-TETRAHYDROFOLATE SYNTHASE, CYTOPLASMIC-RELATED"/>
    <property type="match status" value="1"/>
</dbReference>
<protein>
    <recommendedName>
        <fullName evidence="11">Bifunctional protein FolD</fullName>
    </recommendedName>
    <domain>
        <recommendedName>
            <fullName evidence="11">Methylenetetrahydrofolate dehydrogenase</fullName>
            <ecNumber evidence="11">1.5.1.5</ecNumber>
        </recommendedName>
    </domain>
    <domain>
        <recommendedName>
            <fullName evidence="11">Methenyltetrahydrofolate cyclohydrolase</fullName>
            <ecNumber evidence="11">3.5.4.9</ecNumber>
        </recommendedName>
    </domain>
</protein>
<evidence type="ECO:0000256" key="4">
    <source>
        <dbReference type="ARBA" id="ARBA00022755"/>
    </source>
</evidence>
<keyword evidence="5 11" id="KW-0378">Hydrolase</keyword>
<comment type="pathway">
    <text evidence="1 11">One-carbon metabolism; tetrahydrofolate interconversion.</text>
</comment>
<gene>
    <name evidence="11" type="primary">folD</name>
    <name evidence="14" type="ORF">RQL38_01750</name>
</gene>
<dbReference type="CDD" id="cd01080">
    <property type="entry name" value="NAD_bind_m-THF_DH_Cyclohyd"/>
    <property type="match status" value="1"/>
</dbReference>
<name>A0ABZ2H034_9GAMM</name>
<comment type="subunit">
    <text evidence="11">Homodimer.</text>
</comment>
<proteinExistence type="inferred from homology"/>
<evidence type="ECO:0000256" key="7">
    <source>
        <dbReference type="ARBA" id="ARBA00023002"/>
    </source>
</evidence>
<dbReference type="Gene3D" id="3.40.50.10860">
    <property type="entry name" value="Leucine Dehydrogenase, chain A, domain 1"/>
    <property type="match status" value="1"/>
</dbReference>
<dbReference type="PANTHER" id="PTHR48099:SF5">
    <property type="entry name" value="C-1-TETRAHYDROFOLATE SYNTHASE, CYTOPLASMIC"/>
    <property type="match status" value="1"/>
</dbReference>
<evidence type="ECO:0000256" key="8">
    <source>
        <dbReference type="ARBA" id="ARBA00023102"/>
    </source>
</evidence>
<keyword evidence="10 11" id="KW-0511">Multifunctional enzyme</keyword>
<dbReference type="InterPro" id="IPR036291">
    <property type="entry name" value="NAD(P)-bd_dom_sf"/>
</dbReference>
<evidence type="ECO:0000313" key="15">
    <source>
        <dbReference type="Proteomes" id="UP001360424"/>
    </source>
</evidence>
<feature type="domain" description="Tetrahydrofolate dehydrogenase/cyclohydrolase catalytic" evidence="12">
    <location>
        <begin position="6"/>
        <end position="121"/>
    </location>
</feature>
<dbReference type="InterPro" id="IPR000672">
    <property type="entry name" value="THF_DH/CycHdrlase"/>
</dbReference>
<evidence type="ECO:0000256" key="3">
    <source>
        <dbReference type="ARBA" id="ARBA00022605"/>
    </source>
</evidence>
<dbReference type="Gene3D" id="3.40.50.720">
    <property type="entry name" value="NAD(P)-binding Rossmann-like Domain"/>
    <property type="match status" value="1"/>
</dbReference>
<comment type="catalytic activity">
    <reaction evidence="11">
        <text>(6R)-5,10-methenyltetrahydrofolate + H2O = (6R)-10-formyltetrahydrofolate + H(+)</text>
        <dbReference type="Rhea" id="RHEA:23700"/>
        <dbReference type="ChEBI" id="CHEBI:15377"/>
        <dbReference type="ChEBI" id="CHEBI:15378"/>
        <dbReference type="ChEBI" id="CHEBI:57455"/>
        <dbReference type="ChEBI" id="CHEBI:195366"/>
        <dbReference type="EC" id="3.5.4.9"/>
    </reaction>
</comment>
<dbReference type="PRINTS" id="PR00085">
    <property type="entry name" value="THFDHDRGNASE"/>
</dbReference>
<keyword evidence="6 11" id="KW-0521">NADP</keyword>
<dbReference type="InterPro" id="IPR046346">
    <property type="entry name" value="Aminoacid_DH-like_N_sf"/>
</dbReference>
<feature type="domain" description="Tetrahydrofolate dehydrogenase/cyclohydrolase NAD(P)-binding" evidence="13">
    <location>
        <begin position="140"/>
        <end position="279"/>
    </location>
</feature>
<keyword evidence="7 11" id="KW-0560">Oxidoreductase</keyword>
<evidence type="ECO:0000259" key="13">
    <source>
        <dbReference type="Pfam" id="PF02882"/>
    </source>
</evidence>
<evidence type="ECO:0000256" key="6">
    <source>
        <dbReference type="ARBA" id="ARBA00022857"/>
    </source>
</evidence>
<dbReference type="InterPro" id="IPR020867">
    <property type="entry name" value="THF_DH/CycHdrlase_CS"/>
</dbReference>
<dbReference type="InterPro" id="IPR020630">
    <property type="entry name" value="THF_DH/CycHdrlase_cat_dom"/>
</dbReference>
<keyword evidence="2 11" id="KW-0554">One-carbon metabolism</keyword>
<comment type="similarity">
    <text evidence="11">Belongs to the tetrahydrofolate dehydrogenase/cyclohydrolase family.</text>
</comment>
<evidence type="ECO:0000256" key="1">
    <source>
        <dbReference type="ARBA" id="ARBA00004777"/>
    </source>
</evidence>
<evidence type="ECO:0000259" key="12">
    <source>
        <dbReference type="Pfam" id="PF00763"/>
    </source>
</evidence>
<keyword evidence="15" id="KW-1185">Reference proteome</keyword>
<evidence type="ECO:0000256" key="11">
    <source>
        <dbReference type="HAMAP-Rule" id="MF_01576"/>
    </source>
</evidence>
<evidence type="ECO:0000256" key="5">
    <source>
        <dbReference type="ARBA" id="ARBA00022801"/>
    </source>
</evidence>
<keyword evidence="8 11" id="KW-0368">Histidine biosynthesis</keyword>
<feature type="binding site" evidence="11">
    <location>
        <begin position="166"/>
        <end position="168"/>
    </location>
    <ligand>
        <name>NADP(+)</name>
        <dbReference type="ChEBI" id="CHEBI:58349"/>
    </ligand>
</feature>
<feature type="binding site" evidence="11">
    <location>
        <position position="232"/>
    </location>
    <ligand>
        <name>NADP(+)</name>
        <dbReference type="ChEBI" id="CHEBI:58349"/>
    </ligand>
</feature>
<dbReference type="SUPFAM" id="SSF53223">
    <property type="entry name" value="Aminoacid dehydrogenase-like, N-terminal domain"/>
    <property type="match status" value="1"/>
</dbReference>
<evidence type="ECO:0000256" key="9">
    <source>
        <dbReference type="ARBA" id="ARBA00023167"/>
    </source>
</evidence>
<dbReference type="RefSeq" id="WP_338521318.1">
    <property type="nucleotide sequence ID" value="NZ_CP135136.1"/>
</dbReference>
<dbReference type="Pfam" id="PF00763">
    <property type="entry name" value="THF_DHG_CYH"/>
    <property type="match status" value="1"/>
</dbReference>
<dbReference type="Proteomes" id="UP001360424">
    <property type="component" value="Chromosome"/>
</dbReference>
<comment type="caution">
    <text evidence="11">Lacks conserved residue(s) required for the propagation of feature annotation.</text>
</comment>
<evidence type="ECO:0000256" key="2">
    <source>
        <dbReference type="ARBA" id="ARBA00022563"/>
    </source>
</evidence>
<dbReference type="SUPFAM" id="SSF51735">
    <property type="entry name" value="NAD(P)-binding Rossmann-fold domains"/>
    <property type="match status" value="1"/>
</dbReference>
<comment type="function">
    <text evidence="11">Catalyzes the oxidation of 5,10-methylenetetrahydrofolate to 5,10-methenyltetrahydrofolate and then the hydrolysis of 5,10-methenyltetrahydrofolate to 10-formyltetrahydrofolate.</text>
</comment>